<comment type="caution">
    <text evidence="2">The sequence shown here is derived from an EMBL/GenBank/DDBJ whole genome shotgun (WGS) entry which is preliminary data.</text>
</comment>
<dbReference type="EMBL" id="SNRX01000011">
    <property type="protein sequence ID" value="KAA6301963.1"/>
    <property type="molecule type" value="Genomic_DNA"/>
</dbReference>
<reference evidence="2 3" key="1">
    <citation type="submission" date="2019-03" db="EMBL/GenBank/DDBJ databases">
        <title>Single cell metagenomics reveals metabolic interactions within the superorganism composed of flagellate Streblomastix strix and complex community of Bacteroidetes bacteria on its surface.</title>
        <authorList>
            <person name="Treitli S.C."/>
            <person name="Kolisko M."/>
            <person name="Husnik F."/>
            <person name="Keeling P."/>
            <person name="Hampl V."/>
        </authorList>
    </citation>
    <scope>NUCLEOTIDE SEQUENCE [LARGE SCALE GENOMIC DNA]</scope>
    <source>
        <strain evidence="2">St1</strain>
    </source>
</reference>
<protein>
    <submittedName>
        <fullName evidence="2">Uncharacterized protein</fullName>
    </submittedName>
</protein>
<dbReference type="Proteomes" id="UP000324575">
    <property type="component" value="Unassembled WGS sequence"/>
</dbReference>
<gene>
    <name evidence="2" type="ORF">EZS26_001779</name>
</gene>
<organism evidence="2 3">
    <name type="scientific">Candidatus Ordinivivax streblomastigis</name>
    <dbReference type="NCBI Taxonomy" id="2540710"/>
    <lineage>
        <taxon>Bacteria</taxon>
        <taxon>Pseudomonadati</taxon>
        <taxon>Bacteroidota</taxon>
        <taxon>Bacteroidia</taxon>
        <taxon>Bacteroidales</taxon>
        <taxon>Candidatus Ordinivivax</taxon>
    </lineage>
</organism>
<evidence type="ECO:0000313" key="3">
    <source>
        <dbReference type="Proteomes" id="UP000324575"/>
    </source>
</evidence>
<accession>A0A5M8P0K4</accession>
<evidence type="ECO:0000256" key="1">
    <source>
        <dbReference type="SAM" id="MobiDB-lite"/>
    </source>
</evidence>
<feature type="region of interest" description="Disordered" evidence="1">
    <location>
        <begin position="20"/>
        <end position="52"/>
    </location>
</feature>
<dbReference type="AlphaFoldDB" id="A0A5M8P0K4"/>
<proteinExistence type="predicted"/>
<sequence>MLPKFLPPVKRKARRSFREFPPAAPRVRAGKRKFPPAISKARPPFRKFPKAPPGVRGGWRTFRYLAGGAGIKKAALRCTLVAVGIGSLNRRNLRAHESEKNDVSRCIAIIYFQPCKLRNGKQKPALTGLSAMLLE</sequence>
<evidence type="ECO:0000313" key="2">
    <source>
        <dbReference type="EMBL" id="KAA6301963.1"/>
    </source>
</evidence>
<name>A0A5M8P0K4_9BACT</name>